<organism evidence="1 2">
    <name type="scientific">Methylobacterium crusticola</name>
    <dbReference type="NCBI Taxonomy" id="1697972"/>
    <lineage>
        <taxon>Bacteria</taxon>
        <taxon>Pseudomonadati</taxon>
        <taxon>Pseudomonadota</taxon>
        <taxon>Alphaproteobacteria</taxon>
        <taxon>Hyphomicrobiales</taxon>
        <taxon>Methylobacteriaceae</taxon>
        <taxon>Methylobacterium</taxon>
    </lineage>
</organism>
<gene>
    <name evidence="1" type="ORF">OPKNFCMD_6878</name>
</gene>
<comment type="caution">
    <text evidence="1">The sequence shown here is derived from an EMBL/GenBank/DDBJ whole genome shotgun (WGS) entry which is preliminary data.</text>
</comment>
<dbReference type="Proteomes" id="UP001055167">
    <property type="component" value="Unassembled WGS sequence"/>
</dbReference>
<dbReference type="EMBL" id="BPQH01000059">
    <property type="protein sequence ID" value="GJD54097.1"/>
    <property type="molecule type" value="Genomic_DNA"/>
</dbReference>
<protein>
    <submittedName>
        <fullName evidence="1">Uncharacterized protein</fullName>
    </submittedName>
</protein>
<proteinExistence type="predicted"/>
<keyword evidence="2" id="KW-1185">Reference proteome</keyword>
<accession>A0ABQ4RBL0</accession>
<reference evidence="1" key="1">
    <citation type="journal article" date="2021" name="Front. Microbiol.">
        <title>Comprehensive Comparative Genomics and Phenotyping of Methylobacterium Species.</title>
        <authorList>
            <person name="Alessa O."/>
            <person name="Ogura Y."/>
            <person name="Fujitani Y."/>
            <person name="Takami H."/>
            <person name="Hayashi T."/>
            <person name="Sahin N."/>
            <person name="Tani A."/>
        </authorList>
    </citation>
    <scope>NUCLEOTIDE SEQUENCE</scope>
    <source>
        <strain evidence="1">KCTC 52305</strain>
    </source>
</reference>
<evidence type="ECO:0000313" key="1">
    <source>
        <dbReference type="EMBL" id="GJD54097.1"/>
    </source>
</evidence>
<evidence type="ECO:0000313" key="2">
    <source>
        <dbReference type="Proteomes" id="UP001055167"/>
    </source>
</evidence>
<name>A0ABQ4RBL0_9HYPH</name>
<reference evidence="1" key="2">
    <citation type="submission" date="2021-08" db="EMBL/GenBank/DDBJ databases">
        <authorList>
            <person name="Tani A."/>
            <person name="Ola A."/>
            <person name="Ogura Y."/>
            <person name="Katsura K."/>
            <person name="Hayashi T."/>
        </authorList>
    </citation>
    <scope>NUCLEOTIDE SEQUENCE</scope>
    <source>
        <strain evidence="1">KCTC 52305</strain>
    </source>
</reference>
<sequence>MKETVPLAFGVGAKVSVLSGFSVTAPLATATVPPGARACPSIAVIVSGSPSASRSLARTVTVAGVSSAVAKASAMATGASWTGVTIPLTVAVALPPCPSETV</sequence>